<reference evidence="2" key="1">
    <citation type="submission" date="2016-10" db="EMBL/GenBank/DDBJ databases">
        <authorList>
            <person name="Varghese N."/>
        </authorList>
    </citation>
    <scope>NUCLEOTIDE SEQUENCE [LARGE SCALE GENOMIC DNA]</scope>
    <source>
        <strain evidence="2">DSM 45096 / BCRC 16803 / CGMCC 4.1857 / CIP 109030 / JCM 12277 / KCTC 19219 / NBRC 100920 / 33214</strain>
    </source>
</reference>
<dbReference type="AlphaFoldDB" id="A0A1H8BA97"/>
<name>A0A1H8BA97_STRJI</name>
<accession>A0A1H8BA97</accession>
<sequence>MSHAPVVVCLAPVEPDGVESAVEEALAPFALVVDEQWFERPHWRDELAEPVDGAGPDAIAAVLAESTGNDWRHEESPTGPRYFELTEDNPRGQWSSYTIGGGYRGLFPVRALADPRNEALVRGECCPDGWADGGPISLLDLGAARRQAQRTAADRYMRWCEITAGNPGVRPLADFEAEHGSPAERWMPSAAAAAFEAQPQVALARAERLVGTGEDPVALFAAPDRLFEEAGLRAVTGAALLTVDGTWCDDPDGAHRPAPRSEESLAYHRRANSYLGSLDADCLIVLTDLYR</sequence>
<proteinExistence type="predicted"/>
<evidence type="ECO:0000313" key="2">
    <source>
        <dbReference type="Proteomes" id="UP000183015"/>
    </source>
</evidence>
<gene>
    <name evidence="1" type="ORF">SAMN05414137_16011</name>
</gene>
<keyword evidence="2" id="KW-1185">Reference proteome</keyword>
<dbReference type="eggNOG" id="ENOG5033TIB">
    <property type="taxonomic scope" value="Bacteria"/>
</dbReference>
<dbReference type="STRING" id="235985.SAMN05414137_16011"/>
<dbReference type="Proteomes" id="UP000183015">
    <property type="component" value="Unassembled WGS sequence"/>
</dbReference>
<protein>
    <submittedName>
        <fullName evidence="1">Uncharacterized protein</fullName>
    </submittedName>
</protein>
<organism evidence="1 2">
    <name type="scientific">Streptacidiphilus jiangxiensis</name>
    <dbReference type="NCBI Taxonomy" id="235985"/>
    <lineage>
        <taxon>Bacteria</taxon>
        <taxon>Bacillati</taxon>
        <taxon>Actinomycetota</taxon>
        <taxon>Actinomycetes</taxon>
        <taxon>Kitasatosporales</taxon>
        <taxon>Streptomycetaceae</taxon>
        <taxon>Streptacidiphilus</taxon>
    </lineage>
</organism>
<dbReference type="RefSeq" id="WP_143094830.1">
    <property type="nucleotide sequence ID" value="NZ_BBPN01000016.1"/>
</dbReference>
<dbReference type="EMBL" id="FOAZ01000060">
    <property type="protein sequence ID" value="SEM79850.1"/>
    <property type="molecule type" value="Genomic_DNA"/>
</dbReference>
<evidence type="ECO:0000313" key="1">
    <source>
        <dbReference type="EMBL" id="SEM79850.1"/>
    </source>
</evidence>